<reference evidence="2" key="1">
    <citation type="submission" date="2018-05" db="EMBL/GenBank/DDBJ databases">
        <title>Leptospira yasudae sp. nov. and Leptospira stimsonii sp. nov., two pathogenic species of the genus Leptospira isolated from environmental sources.</title>
        <authorList>
            <person name="Casanovas-Massana A."/>
            <person name="Hamond C."/>
            <person name="Santos L.A."/>
            <person name="Hacker K.P."/>
            <person name="Balassiano I."/>
            <person name="Medeiros M.A."/>
            <person name="Reis M.G."/>
            <person name="Ko A.I."/>
            <person name="Wunder E.A."/>
        </authorList>
    </citation>
    <scope>NUCLEOTIDE SEQUENCE [LARGE SCALE GENOMIC DNA]</scope>
    <source>
        <strain evidence="2">AMB6-RJ</strain>
    </source>
</reference>
<dbReference type="EMBL" id="QHCS01000009">
    <property type="protein sequence ID" value="RHX83369.1"/>
    <property type="molecule type" value="Genomic_DNA"/>
</dbReference>
<accession>A0A8B3CMR2</accession>
<dbReference type="Proteomes" id="UP000266669">
    <property type="component" value="Unassembled WGS sequence"/>
</dbReference>
<sequence length="78" mass="9346">MYFLRTYKNEHFQHIFSFEKYEGQSICGAISYSVENQQVSVEFEDLEELFEFYAQEIERKPVCKDCWILMNSESVGLN</sequence>
<dbReference type="AlphaFoldDB" id="A0A8B3CMR2"/>
<protein>
    <submittedName>
        <fullName evidence="1">Uncharacterized protein</fullName>
    </submittedName>
</protein>
<proteinExistence type="predicted"/>
<evidence type="ECO:0000313" key="1">
    <source>
        <dbReference type="EMBL" id="RHX83369.1"/>
    </source>
</evidence>
<evidence type="ECO:0000313" key="2">
    <source>
        <dbReference type="Proteomes" id="UP000266669"/>
    </source>
</evidence>
<gene>
    <name evidence="1" type="ORF">DLM78_21975</name>
</gene>
<comment type="caution">
    <text evidence="1">The sequence shown here is derived from an EMBL/GenBank/DDBJ whole genome shotgun (WGS) entry which is preliminary data.</text>
</comment>
<name>A0A8B3CMR2_9LEPT</name>
<organism evidence="1 2">
    <name type="scientific">Leptospira stimsonii</name>
    <dbReference type="NCBI Taxonomy" id="2202203"/>
    <lineage>
        <taxon>Bacteria</taxon>
        <taxon>Pseudomonadati</taxon>
        <taxon>Spirochaetota</taxon>
        <taxon>Spirochaetia</taxon>
        <taxon>Leptospirales</taxon>
        <taxon>Leptospiraceae</taxon>
        <taxon>Leptospira</taxon>
    </lineage>
</organism>